<comment type="caution">
    <text evidence="2">The sequence shown here is derived from an EMBL/GenBank/DDBJ whole genome shotgun (WGS) entry which is preliminary data.</text>
</comment>
<feature type="compositionally biased region" description="Basic residues" evidence="1">
    <location>
        <begin position="60"/>
        <end position="70"/>
    </location>
</feature>
<evidence type="ECO:0000313" key="3">
    <source>
        <dbReference type="Proteomes" id="UP001479436"/>
    </source>
</evidence>
<feature type="region of interest" description="Disordered" evidence="1">
    <location>
        <begin position="178"/>
        <end position="230"/>
    </location>
</feature>
<sequence length="230" mass="25593">MKKRVKSRVSPKTTKDQDKPGQRTISSYFKTTSENENPPVGTLSTLDQTPASSTESPSKRSIRHTNKAKREKTSPPKSTPKKLSMLERWVIQKVGIVPEAARSGVFEEELGLDIGSSDEEVSLTPLKKAKLGYFSFSPAVNFYKKFEKNLSAEPESPVLSTRDMFLSLIDEPIEFNRDVSPPFMLSQNSDTLEDSSKDEEVDVTLPEEADAILPEEADKKADTPPPDETN</sequence>
<reference evidence="2 3" key="1">
    <citation type="submission" date="2023-04" db="EMBL/GenBank/DDBJ databases">
        <title>Genome of Basidiobolus ranarum AG-B5.</title>
        <authorList>
            <person name="Stajich J.E."/>
            <person name="Carter-House D."/>
            <person name="Gryganskyi A."/>
        </authorList>
    </citation>
    <scope>NUCLEOTIDE SEQUENCE [LARGE SCALE GENOMIC DNA]</scope>
    <source>
        <strain evidence="2 3">AG-B5</strain>
    </source>
</reference>
<feature type="region of interest" description="Disordered" evidence="1">
    <location>
        <begin position="1"/>
        <end position="83"/>
    </location>
</feature>
<feature type="compositionally biased region" description="Acidic residues" evidence="1">
    <location>
        <begin position="191"/>
        <end position="215"/>
    </location>
</feature>
<evidence type="ECO:0000256" key="1">
    <source>
        <dbReference type="SAM" id="MobiDB-lite"/>
    </source>
</evidence>
<keyword evidence="3" id="KW-1185">Reference proteome</keyword>
<dbReference type="Proteomes" id="UP001479436">
    <property type="component" value="Unassembled WGS sequence"/>
</dbReference>
<feature type="compositionally biased region" description="Polar residues" evidence="1">
    <location>
        <begin position="23"/>
        <end position="56"/>
    </location>
</feature>
<evidence type="ECO:0000313" key="2">
    <source>
        <dbReference type="EMBL" id="KAK9763989.1"/>
    </source>
</evidence>
<proteinExistence type="predicted"/>
<protein>
    <submittedName>
        <fullName evidence="2">Uncharacterized protein</fullName>
    </submittedName>
</protein>
<accession>A0ABR2WR94</accession>
<dbReference type="EMBL" id="JASJQH010000519">
    <property type="protein sequence ID" value="KAK9763989.1"/>
    <property type="molecule type" value="Genomic_DNA"/>
</dbReference>
<name>A0ABR2WR94_9FUNG</name>
<gene>
    <name evidence="2" type="ORF">K7432_008900</name>
</gene>
<organism evidence="2 3">
    <name type="scientific">Basidiobolus ranarum</name>
    <dbReference type="NCBI Taxonomy" id="34480"/>
    <lineage>
        <taxon>Eukaryota</taxon>
        <taxon>Fungi</taxon>
        <taxon>Fungi incertae sedis</taxon>
        <taxon>Zoopagomycota</taxon>
        <taxon>Entomophthoromycotina</taxon>
        <taxon>Basidiobolomycetes</taxon>
        <taxon>Basidiobolales</taxon>
        <taxon>Basidiobolaceae</taxon>
        <taxon>Basidiobolus</taxon>
    </lineage>
</organism>